<accession>A0A4Z0AXT3</accession>
<dbReference type="AlphaFoldDB" id="A0A4Z0AXT3"/>
<organism evidence="1 2">
    <name type="scientific">Pseudomonas nabeulensis</name>
    <dbReference type="NCBI Taxonomy" id="2293833"/>
    <lineage>
        <taxon>Bacteria</taxon>
        <taxon>Pseudomonadati</taxon>
        <taxon>Pseudomonadota</taxon>
        <taxon>Gammaproteobacteria</taxon>
        <taxon>Pseudomonadales</taxon>
        <taxon>Pseudomonadaceae</taxon>
        <taxon>Pseudomonas</taxon>
    </lineage>
</organism>
<comment type="caution">
    <text evidence="1">The sequence shown here is derived from an EMBL/GenBank/DDBJ whole genome shotgun (WGS) entry which is preliminary data.</text>
</comment>
<evidence type="ECO:0000313" key="2">
    <source>
        <dbReference type="Proteomes" id="UP000297734"/>
    </source>
</evidence>
<gene>
    <name evidence="1" type="ORF">DYL61_19105</name>
</gene>
<proteinExistence type="predicted"/>
<dbReference type="EMBL" id="QUZT01000037">
    <property type="protein sequence ID" value="TFY91270.1"/>
    <property type="molecule type" value="Genomic_DNA"/>
</dbReference>
<sequence length="76" mass="8537">MIMAPPLCLNSFTLPKPRGPTLENSYLGIIVMLPRANTQTNVASPIFAFLTSDWIKEELRICLSRLSTFPAQTDFH</sequence>
<protein>
    <submittedName>
        <fullName evidence="1">Uncharacterized protein</fullName>
    </submittedName>
</protein>
<name>A0A4Z0AXT3_9PSED</name>
<evidence type="ECO:0000313" key="1">
    <source>
        <dbReference type="EMBL" id="TFY91270.1"/>
    </source>
</evidence>
<dbReference type="Proteomes" id="UP000297734">
    <property type="component" value="Unassembled WGS sequence"/>
</dbReference>
<reference evidence="1 2" key="1">
    <citation type="journal article" date="2019" name="Syst. Appl. Microbiol.">
        <title>New species of pathogenic Pseudomonas isolated from citrus in Tunisia: Proposal of Pseudomonas kairouanensis sp. nov. and Pseudomonas nabeulensis sp. nov.</title>
        <authorList>
            <person name="Oueslati M."/>
            <person name="Mulet M."/>
            <person name="Gomila M."/>
            <person name="Berge O."/>
            <person name="Hajlaoui M.R."/>
            <person name="Lalucat J."/>
            <person name="Sadfi-Zouaoui N."/>
            <person name="Garcia-Valdes E."/>
        </authorList>
    </citation>
    <scope>NUCLEOTIDE SEQUENCE [LARGE SCALE GENOMIC DNA]</scope>
    <source>
        <strain evidence="1 2">E10B</strain>
    </source>
</reference>
<keyword evidence="2" id="KW-1185">Reference proteome</keyword>